<keyword evidence="3" id="KW-0812">Transmembrane</keyword>
<feature type="region of interest" description="Disordered" evidence="2">
    <location>
        <begin position="269"/>
        <end position="292"/>
    </location>
</feature>
<protein>
    <recommendedName>
        <fullName evidence="4">DUF676 domain-containing protein</fullName>
    </recommendedName>
</protein>
<evidence type="ECO:0000256" key="2">
    <source>
        <dbReference type="SAM" id="MobiDB-lite"/>
    </source>
</evidence>
<sequence>MTVQVWSVTLGDPKPSSQVAVSPDIPHPPASRRSLSPLALLGRDALTILRNAIYIPLIFWPISLKGKGADITNTGKILQVVMFVSSIVLTGGAVGAFVTGVPSPIIVVASITAFININNVIQGGTRIDPPEQHYQRNKYPEESWLFVNGIATSTSGLKLIQERLFNLFGRPVIGIHNRTYGIWFDLVECMIQRDLLWETTDIRDGYNVLTKELEKPEKKKVVLIAHSQGGIITSAWVDRLVSQYSPETLSKLEIYTFASAANHFSVPVLEPQPSAPTSTSSDDSSTRVVGGRDKTGSVIKHVEHFGNTGDFVSRIGVLGFAPHPKQAVLEEGEEEGEISELRGIFAGMIFERHNTTGHLLLSHYLNENNSILDEKNVRKNSHLVTYLQKQTS</sequence>
<comment type="similarity">
    <text evidence="1">Belongs to the putative lipase ROG1 family.</text>
</comment>
<evidence type="ECO:0000313" key="6">
    <source>
        <dbReference type="Proteomes" id="UP000322245"/>
    </source>
</evidence>
<dbReference type="InterPro" id="IPR029058">
    <property type="entry name" value="AB_hydrolase_fold"/>
</dbReference>
<feature type="transmembrane region" description="Helical" evidence="3">
    <location>
        <begin position="45"/>
        <end position="64"/>
    </location>
</feature>
<gene>
    <name evidence="5" type="ORF">B9479_005488</name>
</gene>
<proteinExistence type="inferred from homology"/>
<evidence type="ECO:0000259" key="4">
    <source>
        <dbReference type="Pfam" id="PF05057"/>
    </source>
</evidence>
<accession>A0A5D3AQM3</accession>
<organism evidence="5 6">
    <name type="scientific">Cryptococcus floricola</name>
    <dbReference type="NCBI Taxonomy" id="2591691"/>
    <lineage>
        <taxon>Eukaryota</taxon>
        <taxon>Fungi</taxon>
        <taxon>Dikarya</taxon>
        <taxon>Basidiomycota</taxon>
        <taxon>Agaricomycotina</taxon>
        <taxon>Tremellomycetes</taxon>
        <taxon>Tremellales</taxon>
        <taxon>Cryptococcaceae</taxon>
        <taxon>Cryptococcus</taxon>
    </lineage>
</organism>
<dbReference type="EMBL" id="NIDF01000075">
    <property type="protein sequence ID" value="TYJ53867.1"/>
    <property type="molecule type" value="Genomic_DNA"/>
</dbReference>
<evidence type="ECO:0000256" key="3">
    <source>
        <dbReference type="SAM" id="Phobius"/>
    </source>
</evidence>
<keyword evidence="3" id="KW-0472">Membrane</keyword>
<dbReference type="PANTHER" id="PTHR42044:SF2">
    <property type="entry name" value="DUF676 DOMAIN-CONTAINING PROTEIN"/>
    <property type="match status" value="1"/>
</dbReference>
<dbReference type="AlphaFoldDB" id="A0A5D3AQM3"/>
<name>A0A5D3AQM3_9TREE</name>
<comment type="caution">
    <text evidence="5">The sequence shown here is derived from an EMBL/GenBank/DDBJ whole genome shotgun (WGS) entry which is preliminary data.</text>
</comment>
<dbReference type="PANTHER" id="PTHR42044">
    <property type="entry name" value="DUF676 DOMAIN-CONTAINING PROTEIN-RELATED"/>
    <property type="match status" value="1"/>
</dbReference>
<reference evidence="5 6" key="1">
    <citation type="submission" date="2017-05" db="EMBL/GenBank/DDBJ databases">
        <title>The Genome Sequence of Tsuchiyaea wingfieldii DSM 27421.</title>
        <authorList>
            <person name="Cuomo C."/>
            <person name="Passer A."/>
            <person name="Billmyre B."/>
            <person name="Heitman J."/>
        </authorList>
    </citation>
    <scope>NUCLEOTIDE SEQUENCE [LARGE SCALE GENOMIC DNA]</scope>
    <source>
        <strain evidence="5 6">DSM 27421</strain>
    </source>
</reference>
<keyword evidence="6" id="KW-1185">Reference proteome</keyword>
<evidence type="ECO:0000313" key="5">
    <source>
        <dbReference type="EMBL" id="TYJ53867.1"/>
    </source>
</evidence>
<dbReference type="InterPro" id="IPR007751">
    <property type="entry name" value="DUF676_lipase-like"/>
</dbReference>
<evidence type="ECO:0000256" key="1">
    <source>
        <dbReference type="ARBA" id="ARBA00007920"/>
    </source>
</evidence>
<feature type="transmembrane region" description="Helical" evidence="3">
    <location>
        <begin position="76"/>
        <end position="98"/>
    </location>
</feature>
<dbReference type="Pfam" id="PF05057">
    <property type="entry name" value="DUF676"/>
    <property type="match status" value="1"/>
</dbReference>
<dbReference type="Proteomes" id="UP000322245">
    <property type="component" value="Unassembled WGS sequence"/>
</dbReference>
<dbReference type="SUPFAM" id="SSF53474">
    <property type="entry name" value="alpha/beta-Hydrolases"/>
    <property type="match status" value="1"/>
</dbReference>
<feature type="domain" description="DUF676" evidence="4">
    <location>
        <begin position="146"/>
        <end position="261"/>
    </location>
</feature>
<keyword evidence="3" id="KW-1133">Transmembrane helix</keyword>